<keyword evidence="2" id="KW-1185">Reference proteome</keyword>
<organism evidence="1 2">
    <name type="scientific">Shivajiella indica</name>
    <dbReference type="NCBI Taxonomy" id="872115"/>
    <lineage>
        <taxon>Bacteria</taxon>
        <taxon>Pseudomonadati</taxon>
        <taxon>Bacteroidota</taxon>
        <taxon>Cytophagia</taxon>
        <taxon>Cytophagales</taxon>
        <taxon>Cyclobacteriaceae</taxon>
        <taxon>Shivajiella</taxon>
    </lineage>
</organism>
<reference evidence="2" key="1">
    <citation type="journal article" date="2019" name="Int. J. Syst. Evol. Microbiol.">
        <title>The Global Catalogue of Microorganisms (GCM) 10K type strain sequencing project: providing services to taxonomists for standard genome sequencing and annotation.</title>
        <authorList>
            <consortium name="The Broad Institute Genomics Platform"/>
            <consortium name="The Broad Institute Genome Sequencing Center for Infectious Disease"/>
            <person name="Wu L."/>
            <person name="Ma J."/>
        </authorList>
    </citation>
    <scope>NUCLEOTIDE SEQUENCE [LARGE SCALE GENOMIC DNA]</scope>
    <source>
        <strain evidence="2">KCTC 19812</strain>
    </source>
</reference>
<dbReference type="RefSeq" id="WP_380802231.1">
    <property type="nucleotide sequence ID" value="NZ_JBHUIV010000016.1"/>
</dbReference>
<sequence>MEKKIIFIMLIVGVLIGSDAKAQTCSQEELTVKQGVWKSGLQGSTSGVTAVDLAKEKEIVAKVFNIIKEHYQPMGCEVSWSGVYGYNPAVAKDWAANPFGLGAYFLRYLCDKQKPGQHYVDVATPTSLYVNFNEFHWVKAAEIPDDEEEKFFRFRSLPENKEGYYFFKEDVDYNDNIKTYTWLFTYDNKLPYRNVTKKEYLLNMLDIFNTKIEEADKNYALVKTKNFPAEDMRYYTESHASTRAWFQKPIDEINNMLNNLSEEELSEPAIITSRGDGFPLSDFVEIGKQYSDILIKPDLSYYNTKLPLSAPQMFSIVLTVSHGDPVFEHVYSTISKAIEENINEFKALLADQSQFTFR</sequence>
<comment type="caution">
    <text evidence="1">The sequence shown here is derived from an EMBL/GenBank/DDBJ whole genome shotgun (WGS) entry which is preliminary data.</text>
</comment>
<evidence type="ECO:0000313" key="2">
    <source>
        <dbReference type="Proteomes" id="UP001597414"/>
    </source>
</evidence>
<proteinExistence type="predicted"/>
<dbReference type="Proteomes" id="UP001597414">
    <property type="component" value="Unassembled WGS sequence"/>
</dbReference>
<gene>
    <name evidence="1" type="ORF">ACFSKV_10375</name>
</gene>
<dbReference type="EMBL" id="JBHUIV010000016">
    <property type="protein sequence ID" value="MFD2201975.1"/>
    <property type="molecule type" value="Genomic_DNA"/>
</dbReference>
<name>A0ABW5B8H8_9BACT</name>
<evidence type="ECO:0000313" key="1">
    <source>
        <dbReference type="EMBL" id="MFD2201975.1"/>
    </source>
</evidence>
<protein>
    <recommendedName>
        <fullName evidence="3">DUF4056 domain-containing protein</fullName>
    </recommendedName>
</protein>
<accession>A0ABW5B8H8</accession>
<evidence type="ECO:0008006" key="3">
    <source>
        <dbReference type="Google" id="ProtNLM"/>
    </source>
</evidence>